<comment type="caution">
    <text evidence="4">The sequence shown here is derived from an EMBL/GenBank/DDBJ whole genome shotgun (WGS) entry which is preliminary data.</text>
</comment>
<feature type="chain" id="PRO_5046559764" description="Peptidase" evidence="3">
    <location>
        <begin position="20"/>
        <end position="364"/>
    </location>
</feature>
<dbReference type="EMBL" id="JBIRPU010000003">
    <property type="protein sequence ID" value="MFI0792571.1"/>
    <property type="molecule type" value="Genomic_DNA"/>
</dbReference>
<accession>A0ABW7SJ27</accession>
<dbReference type="InterPro" id="IPR050966">
    <property type="entry name" value="Glutamyl_endopeptidase"/>
</dbReference>
<reference evidence="4 5" key="1">
    <citation type="submission" date="2024-10" db="EMBL/GenBank/DDBJ databases">
        <title>The Natural Products Discovery Center: Release of the First 8490 Sequenced Strains for Exploring Actinobacteria Biosynthetic Diversity.</title>
        <authorList>
            <person name="Kalkreuter E."/>
            <person name="Kautsar S.A."/>
            <person name="Yang D."/>
            <person name="Bader C.D."/>
            <person name="Teijaro C.N."/>
            <person name="Fluegel L."/>
            <person name="Davis C.M."/>
            <person name="Simpson J.R."/>
            <person name="Lauterbach L."/>
            <person name="Steele A.D."/>
            <person name="Gui C."/>
            <person name="Meng S."/>
            <person name="Li G."/>
            <person name="Viehrig K."/>
            <person name="Ye F."/>
            <person name="Su P."/>
            <person name="Kiefer A.F."/>
            <person name="Nichols A."/>
            <person name="Cepeda A.J."/>
            <person name="Yan W."/>
            <person name="Fan B."/>
            <person name="Jiang Y."/>
            <person name="Adhikari A."/>
            <person name="Zheng C.-J."/>
            <person name="Schuster L."/>
            <person name="Cowan T.M."/>
            <person name="Smanski M.J."/>
            <person name="Chevrette M.G."/>
            <person name="De Carvalho L.P.S."/>
            <person name="Shen B."/>
        </authorList>
    </citation>
    <scope>NUCLEOTIDE SEQUENCE [LARGE SCALE GENOMIC DNA]</scope>
    <source>
        <strain evidence="4 5">NPDC021253</strain>
    </source>
</reference>
<dbReference type="SUPFAM" id="SSF50494">
    <property type="entry name" value="Trypsin-like serine proteases"/>
    <property type="match status" value="1"/>
</dbReference>
<gene>
    <name evidence="4" type="ORF">ACH4OY_07730</name>
</gene>
<protein>
    <recommendedName>
        <fullName evidence="6">Peptidase</fullName>
    </recommendedName>
</protein>
<keyword evidence="5" id="KW-1185">Reference proteome</keyword>
<dbReference type="RefSeq" id="WP_396677324.1">
    <property type="nucleotide sequence ID" value="NZ_JBIRPU010000003.1"/>
</dbReference>
<feature type="region of interest" description="Disordered" evidence="2">
    <location>
        <begin position="89"/>
        <end position="111"/>
    </location>
</feature>
<dbReference type="InterPro" id="IPR009003">
    <property type="entry name" value="Peptidase_S1_PA"/>
</dbReference>
<evidence type="ECO:0000256" key="3">
    <source>
        <dbReference type="SAM" id="SignalP"/>
    </source>
</evidence>
<keyword evidence="1 3" id="KW-0732">Signal</keyword>
<organism evidence="4 5">
    <name type="scientific">Micromonospora rubida</name>
    <dbReference type="NCBI Taxonomy" id="2697657"/>
    <lineage>
        <taxon>Bacteria</taxon>
        <taxon>Bacillati</taxon>
        <taxon>Actinomycetota</taxon>
        <taxon>Actinomycetes</taxon>
        <taxon>Micromonosporales</taxon>
        <taxon>Micromonosporaceae</taxon>
        <taxon>Micromonospora</taxon>
    </lineage>
</organism>
<dbReference type="InterPro" id="IPR043504">
    <property type="entry name" value="Peptidase_S1_PA_chymotrypsin"/>
</dbReference>
<name>A0ABW7SJ27_9ACTN</name>
<dbReference type="PANTHER" id="PTHR15462">
    <property type="entry name" value="SERINE PROTEASE"/>
    <property type="match status" value="1"/>
</dbReference>
<evidence type="ECO:0000313" key="5">
    <source>
        <dbReference type="Proteomes" id="UP001611075"/>
    </source>
</evidence>
<evidence type="ECO:0000256" key="2">
    <source>
        <dbReference type="SAM" id="MobiDB-lite"/>
    </source>
</evidence>
<evidence type="ECO:0000313" key="4">
    <source>
        <dbReference type="EMBL" id="MFI0792571.1"/>
    </source>
</evidence>
<evidence type="ECO:0008006" key="6">
    <source>
        <dbReference type="Google" id="ProtNLM"/>
    </source>
</evidence>
<feature type="signal peptide" evidence="3">
    <location>
        <begin position="1"/>
        <end position="19"/>
    </location>
</feature>
<dbReference type="Gene3D" id="2.40.10.10">
    <property type="entry name" value="Trypsin-like serine proteases"/>
    <property type="match status" value="2"/>
</dbReference>
<dbReference type="Proteomes" id="UP001611075">
    <property type="component" value="Unassembled WGS sequence"/>
</dbReference>
<sequence>MSTTFAVAASMAMAAPSAAALTPPGIDALLSVDGAVGHVGEFSPEVARLVKGAGIAAKERALASYWTPERMRSARPAEKAISATTVKELTASSRAGRPQGEPFTVPPAEPTVAPTPTPIGPAAGPATSSAATDMTISSTQPLYPIGHPVARTSGKVFFTMRAKDYVCSAGVVNATGRSLVWTAGHCVITLDANGKRHWAGNFTFVPNYQDGNAPYGYWPALIQYADSNWVFNSDWKDDVGAVLMSRNSLGQRIQDVVGGMGIAFGQPIQYTWAFGYPAGSPFNGQTLWKTNGPAYDDGASIIYMENNMTGGSSGGYWLIQFNGNTGLINGHNSFGSDAIPDRMYSPYYGLATKNFYLSVESLTV</sequence>
<evidence type="ECO:0000256" key="1">
    <source>
        <dbReference type="ARBA" id="ARBA00022729"/>
    </source>
</evidence>
<proteinExistence type="predicted"/>